<dbReference type="AlphaFoldDB" id="A0A9N9ARW8"/>
<keyword evidence="1" id="KW-0238">DNA-binding</keyword>
<proteinExistence type="predicted"/>
<dbReference type="Proteomes" id="UP000789375">
    <property type="component" value="Unassembled WGS sequence"/>
</dbReference>
<dbReference type="Gene3D" id="1.10.30.10">
    <property type="entry name" value="High mobility group box domain"/>
    <property type="match status" value="1"/>
</dbReference>
<organism evidence="3 4">
    <name type="scientific">Funneliformis mosseae</name>
    <name type="common">Endomycorrhizal fungus</name>
    <name type="synonym">Glomus mosseae</name>
    <dbReference type="NCBI Taxonomy" id="27381"/>
    <lineage>
        <taxon>Eukaryota</taxon>
        <taxon>Fungi</taxon>
        <taxon>Fungi incertae sedis</taxon>
        <taxon>Mucoromycota</taxon>
        <taxon>Glomeromycotina</taxon>
        <taxon>Glomeromycetes</taxon>
        <taxon>Glomerales</taxon>
        <taxon>Glomeraceae</taxon>
        <taxon>Funneliformis</taxon>
    </lineage>
</organism>
<feature type="domain" description="HMG box" evidence="2">
    <location>
        <begin position="37"/>
        <end position="105"/>
    </location>
</feature>
<dbReference type="Pfam" id="PF00505">
    <property type="entry name" value="HMG_box"/>
    <property type="match status" value="1"/>
</dbReference>
<dbReference type="InterPro" id="IPR009071">
    <property type="entry name" value="HMG_box_dom"/>
</dbReference>
<protein>
    <submittedName>
        <fullName evidence="3">14028_t:CDS:1</fullName>
    </submittedName>
</protein>
<dbReference type="EMBL" id="CAJVPP010001231">
    <property type="protein sequence ID" value="CAG8542720.1"/>
    <property type="molecule type" value="Genomic_DNA"/>
</dbReference>
<evidence type="ECO:0000313" key="3">
    <source>
        <dbReference type="EMBL" id="CAG8542720.1"/>
    </source>
</evidence>
<accession>A0A9N9ARW8</accession>
<reference evidence="3" key="1">
    <citation type="submission" date="2021-06" db="EMBL/GenBank/DDBJ databases">
        <authorList>
            <person name="Kallberg Y."/>
            <person name="Tangrot J."/>
            <person name="Rosling A."/>
        </authorList>
    </citation>
    <scope>NUCLEOTIDE SEQUENCE</scope>
    <source>
        <strain evidence="3">87-6 pot B 2015</strain>
    </source>
</reference>
<feature type="DNA-binding region" description="HMG box" evidence="1">
    <location>
        <begin position="37"/>
        <end position="105"/>
    </location>
</feature>
<keyword evidence="4" id="KW-1185">Reference proteome</keyword>
<dbReference type="PROSITE" id="PS50118">
    <property type="entry name" value="HMG_BOX_2"/>
    <property type="match status" value="1"/>
</dbReference>
<keyword evidence="1" id="KW-0539">Nucleus</keyword>
<dbReference type="InterPro" id="IPR036910">
    <property type="entry name" value="HMG_box_dom_sf"/>
</dbReference>
<gene>
    <name evidence="3" type="ORF">FMOSSE_LOCUS6060</name>
</gene>
<dbReference type="GO" id="GO:0005634">
    <property type="term" value="C:nucleus"/>
    <property type="evidence" value="ECO:0007669"/>
    <property type="project" value="UniProtKB-UniRule"/>
</dbReference>
<dbReference type="SUPFAM" id="SSF47095">
    <property type="entry name" value="HMG-box"/>
    <property type="match status" value="1"/>
</dbReference>
<comment type="caution">
    <text evidence="3">The sequence shown here is derived from an EMBL/GenBank/DDBJ whole genome shotgun (WGS) entry which is preliminary data.</text>
</comment>
<sequence>MTTRNDDTQLTLNIPPPPFPPIINAQENLTVPTIRSNARSPNAFFVYRKAFTRHLLQLNYHLPMTEVSKFASTYWQNEPEDVKEVYKKLAREVKQELDRIRRNPQHSLMYISIMTPGDVVDSSKHSFTDANVTWDPAPNNCNISESSNSSDNHYLPGRDQELYGESALDWYLRDVIP</sequence>
<dbReference type="SMART" id="SM00398">
    <property type="entry name" value="HMG"/>
    <property type="match status" value="1"/>
</dbReference>
<evidence type="ECO:0000313" key="4">
    <source>
        <dbReference type="Proteomes" id="UP000789375"/>
    </source>
</evidence>
<name>A0A9N9ARW8_FUNMO</name>
<dbReference type="CDD" id="cd01389">
    <property type="entry name" value="HMG-box_ROX1-like"/>
    <property type="match status" value="1"/>
</dbReference>
<evidence type="ECO:0000256" key="1">
    <source>
        <dbReference type="PROSITE-ProRule" id="PRU00267"/>
    </source>
</evidence>
<evidence type="ECO:0000259" key="2">
    <source>
        <dbReference type="PROSITE" id="PS50118"/>
    </source>
</evidence>
<dbReference type="GO" id="GO:0003677">
    <property type="term" value="F:DNA binding"/>
    <property type="evidence" value="ECO:0007669"/>
    <property type="project" value="UniProtKB-UniRule"/>
</dbReference>